<evidence type="ECO:0000256" key="4">
    <source>
        <dbReference type="ARBA" id="ARBA00022547"/>
    </source>
</evidence>
<keyword evidence="4" id="KW-0138">CF(0)</keyword>
<feature type="transmembrane region" description="Helical" evidence="12">
    <location>
        <begin position="181"/>
        <end position="214"/>
    </location>
</feature>
<evidence type="ECO:0000256" key="2">
    <source>
        <dbReference type="ARBA" id="ARBA00006810"/>
    </source>
</evidence>
<proteinExistence type="inferred from homology"/>
<keyword evidence="10" id="KW-0066">ATP synthesis</keyword>
<comment type="similarity">
    <text evidence="2">Belongs to the ATPase A chain family.</text>
</comment>
<geneLocation type="mitochondrion" evidence="13"/>
<feature type="transmembrane region" description="Helical" evidence="12">
    <location>
        <begin position="155"/>
        <end position="174"/>
    </location>
</feature>
<feature type="transmembrane region" description="Helical" evidence="12">
    <location>
        <begin position="12"/>
        <end position="32"/>
    </location>
</feature>
<dbReference type="AlphaFoldDB" id="A0A3Q8XCR6"/>
<evidence type="ECO:0000256" key="3">
    <source>
        <dbReference type="ARBA" id="ARBA00022448"/>
    </source>
</evidence>
<dbReference type="SUPFAM" id="SSF81336">
    <property type="entry name" value="F1F0 ATP synthase subunit A"/>
    <property type="match status" value="1"/>
</dbReference>
<dbReference type="PANTHER" id="PTHR11410:SF0">
    <property type="entry name" value="ATP SYNTHASE SUBUNIT A"/>
    <property type="match status" value="1"/>
</dbReference>
<dbReference type="InterPro" id="IPR023011">
    <property type="entry name" value="ATP_synth_F0_asu_AS"/>
</dbReference>
<dbReference type="GO" id="GO:0005743">
    <property type="term" value="C:mitochondrial inner membrane"/>
    <property type="evidence" value="ECO:0007669"/>
    <property type="project" value="UniProtKB-SubCell"/>
</dbReference>
<dbReference type="InterPro" id="IPR035908">
    <property type="entry name" value="F0_ATP_A_sf"/>
</dbReference>
<keyword evidence="8" id="KW-0406">Ion transport</keyword>
<dbReference type="NCBIfam" id="TIGR01131">
    <property type="entry name" value="ATP_synt_6_or_A"/>
    <property type="match status" value="1"/>
</dbReference>
<organism evidence="13">
    <name type="scientific">Achatinella fulgens</name>
    <dbReference type="NCBI Taxonomy" id="115939"/>
    <lineage>
        <taxon>Eukaryota</taxon>
        <taxon>Metazoa</taxon>
        <taxon>Spiralia</taxon>
        <taxon>Lophotrochozoa</taxon>
        <taxon>Mollusca</taxon>
        <taxon>Gastropoda</taxon>
        <taxon>Heterobranchia</taxon>
        <taxon>Euthyneura</taxon>
        <taxon>Panpulmonata</taxon>
        <taxon>Eupulmonata</taxon>
        <taxon>Stylommatophora</taxon>
        <taxon>Orthurethra</taxon>
        <taxon>Achatinellidae</taxon>
        <taxon>Achatinella</taxon>
    </lineage>
</organism>
<evidence type="ECO:0000256" key="1">
    <source>
        <dbReference type="ARBA" id="ARBA00004141"/>
    </source>
</evidence>
<feature type="transmembrane region" description="Helical" evidence="12">
    <location>
        <begin position="93"/>
        <end position="117"/>
    </location>
</feature>
<dbReference type="PANTHER" id="PTHR11410">
    <property type="entry name" value="ATP SYNTHASE SUBUNIT A"/>
    <property type="match status" value="1"/>
</dbReference>
<dbReference type="GO" id="GO:0045259">
    <property type="term" value="C:proton-transporting ATP synthase complex"/>
    <property type="evidence" value="ECO:0007669"/>
    <property type="project" value="UniProtKB-KW"/>
</dbReference>
<evidence type="ECO:0000256" key="7">
    <source>
        <dbReference type="ARBA" id="ARBA00022989"/>
    </source>
</evidence>
<evidence type="ECO:0000256" key="11">
    <source>
        <dbReference type="RuleBase" id="RU004450"/>
    </source>
</evidence>
<keyword evidence="3" id="KW-0813">Transport</keyword>
<dbReference type="PROSITE" id="PS00449">
    <property type="entry name" value="ATPASE_A"/>
    <property type="match status" value="1"/>
</dbReference>
<sequence length="219" mass="24956">MMMDLFSSMDGNISMFLNFIIIFVMIIMIMLLQSGKSTSMSMVMLEQMKLNFKSKKKEKLNISLLIISSIFMLILFNNFIGMLPFVFSTSSSLWVNGSLSILLWSMLIISGLFFNIYKSLAHLAPTGSPLILLPLLILIETVSIMIRPLTLTVRLVANISAGHIILTLISTVLSSSLNMMYFMLTIIIMFFYSLFEFFVCFIQAYIFTLLLSLYLQEHP</sequence>
<dbReference type="GO" id="GO:0046933">
    <property type="term" value="F:proton-transporting ATP synthase activity, rotational mechanism"/>
    <property type="evidence" value="ECO:0007669"/>
    <property type="project" value="TreeGrafter"/>
</dbReference>
<keyword evidence="6" id="KW-0375">Hydrogen ion transport</keyword>
<name>A0A3Q8XCR6_9EUPU</name>
<keyword evidence="5 12" id="KW-0812">Transmembrane</keyword>
<evidence type="ECO:0000256" key="12">
    <source>
        <dbReference type="SAM" id="Phobius"/>
    </source>
</evidence>
<evidence type="ECO:0000256" key="9">
    <source>
        <dbReference type="ARBA" id="ARBA00023136"/>
    </source>
</evidence>
<dbReference type="Pfam" id="PF00119">
    <property type="entry name" value="ATP-synt_A"/>
    <property type="match status" value="1"/>
</dbReference>
<evidence type="ECO:0000256" key="10">
    <source>
        <dbReference type="ARBA" id="ARBA00023310"/>
    </source>
</evidence>
<dbReference type="EMBL" id="MG925058">
    <property type="protein sequence ID" value="AZN62407.1"/>
    <property type="molecule type" value="Genomic_DNA"/>
</dbReference>
<comment type="subcellular location">
    <subcellularLocation>
        <location evidence="1">Membrane</location>
        <topology evidence="1">Multi-pass membrane protein</topology>
    </subcellularLocation>
    <subcellularLocation>
        <location evidence="11">Mitochondrion inner membrane</location>
        <topology evidence="11">Multi-pass membrane protein</topology>
    </subcellularLocation>
</comment>
<evidence type="ECO:0000256" key="8">
    <source>
        <dbReference type="ARBA" id="ARBA00023065"/>
    </source>
</evidence>
<keyword evidence="7 12" id="KW-1133">Transmembrane helix</keyword>
<dbReference type="PRINTS" id="PR00123">
    <property type="entry name" value="ATPASEA"/>
</dbReference>
<evidence type="ECO:0000256" key="5">
    <source>
        <dbReference type="ARBA" id="ARBA00022692"/>
    </source>
</evidence>
<feature type="transmembrane region" description="Helical" evidence="12">
    <location>
        <begin position="129"/>
        <end position="149"/>
    </location>
</feature>
<gene>
    <name evidence="13" type="primary">ATP6</name>
</gene>
<dbReference type="InterPro" id="IPR000568">
    <property type="entry name" value="ATP_synth_F0_asu"/>
</dbReference>
<evidence type="ECO:0000313" key="13">
    <source>
        <dbReference type="EMBL" id="AZN62407.1"/>
    </source>
</evidence>
<accession>A0A3Q8XCR6</accession>
<dbReference type="Gene3D" id="1.20.120.220">
    <property type="entry name" value="ATP synthase, F0 complex, subunit A"/>
    <property type="match status" value="1"/>
</dbReference>
<keyword evidence="13" id="KW-0496">Mitochondrion</keyword>
<protein>
    <recommendedName>
        <fullName evidence="11">ATP synthase subunit a</fullName>
    </recommendedName>
</protein>
<feature type="transmembrane region" description="Helical" evidence="12">
    <location>
        <begin position="62"/>
        <end position="87"/>
    </location>
</feature>
<keyword evidence="9 12" id="KW-0472">Membrane</keyword>
<dbReference type="InterPro" id="IPR045083">
    <property type="entry name" value="ATP_synth_F0_asu_bact/mt"/>
</dbReference>
<evidence type="ECO:0000256" key="6">
    <source>
        <dbReference type="ARBA" id="ARBA00022781"/>
    </source>
</evidence>
<reference evidence="13" key="1">
    <citation type="journal article" date="2018" name="Mitochondrial DNA Part B Resour">
        <title>A comparison of mitochondrial genomes from five species in three genera suggests polyphyly in the subfamily Achatinellinae (Gastropoda: Pulmonata: Stylommatophora: Achatinellidae).</title>
        <authorList>
            <person name="Price M.R."/>
            <person name="Forsman Z.H."/>
            <person name="Knapp I."/>
            <person name="Toonen R.J."/>
            <person name="Hadfield M.G."/>
        </authorList>
    </citation>
    <scope>NUCLEOTIDE SEQUENCE</scope>
</reference>
<dbReference type="CDD" id="cd00310">
    <property type="entry name" value="ATP-synt_Fo_a_6"/>
    <property type="match status" value="1"/>
</dbReference>